<evidence type="ECO:0000313" key="3">
    <source>
        <dbReference type="Proteomes" id="UP001205890"/>
    </source>
</evidence>
<comment type="caution">
    <text evidence="2">The sequence shown here is derived from an EMBL/GenBank/DDBJ whole genome shotgun (WGS) entry which is preliminary data.</text>
</comment>
<feature type="signal peptide" evidence="1">
    <location>
        <begin position="1"/>
        <end position="24"/>
    </location>
</feature>
<sequence length="82" mass="9239">MRERWSTLVKGLALAASLAPPAGASPNPGAPETPAPLIGRLDDIRARLLRHAPPEQATPDRQAQYRPQWANWNNWPNYWKNF</sequence>
<reference evidence="2 3" key="1">
    <citation type="submission" date="2022-07" db="EMBL/GenBank/DDBJ databases">
        <authorList>
            <person name="Li W.-J."/>
            <person name="Deng Q.-Q."/>
        </authorList>
    </citation>
    <scope>NUCLEOTIDE SEQUENCE [LARGE SCALE GENOMIC DNA]</scope>
    <source>
        <strain evidence="2 3">SYSU M60028</strain>
    </source>
</reference>
<dbReference type="RefSeq" id="WP_254746024.1">
    <property type="nucleotide sequence ID" value="NZ_JANCLU010000028.1"/>
</dbReference>
<organism evidence="2 3">
    <name type="scientific">Alsobacter ponti</name>
    <dbReference type="NCBI Taxonomy" id="2962936"/>
    <lineage>
        <taxon>Bacteria</taxon>
        <taxon>Pseudomonadati</taxon>
        <taxon>Pseudomonadota</taxon>
        <taxon>Alphaproteobacteria</taxon>
        <taxon>Hyphomicrobiales</taxon>
        <taxon>Alsobacteraceae</taxon>
        <taxon>Alsobacter</taxon>
    </lineage>
</organism>
<proteinExistence type="predicted"/>
<evidence type="ECO:0000256" key="1">
    <source>
        <dbReference type="SAM" id="SignalP"/>
    </source>
</evidence>
<evidence type="ECO:0000313" key="2">
    <source>
        <dbReference type="EMBL" id="MCP8940822.1"/>
    </source>
</evidence>
<keyword evidence="1" id="KW-0732">Signal</keyword>
<name>A0ABT1LH43_9HYPH</name>
<gene>
    <name evidence="2" type="ORF">NK718_20035</name>
</gene>
<dbReference type="Proteomes" id="UP001205890">
    <property type="component" value="Unassembled WGS sequence"/>
</dbReference>
<feature type="chain" id="PRO_5046310259" evidence="1">
    <location>
        <begin position="25"/>
        <end position="82"/>
    </location>
</feature>
<keyword evidence="3" id="KW-1185">Reference proteome</keyword>
<accession>A0ABT1LH43</accession>
<dbReference type="EMBL" id="JANCLU010000028">
    <property type="protein sequence ID" value="MCP8940822.1"/>
    <property type="molecule type" value="Genomic_DNA"/>
</dbReference>
<protein>
    <submittedName>
        <fullName evidence="2">Uncharacterized protein</fullName>
    </submittedName>
</protein>